<dbReference type="GeneID" id="33344327"/>
<feature type="domain" description="Ribbon-helix-helix protein CopG" evidence="1">
    <location>
        <begin position="27"/>
        <end position="64"/>
    </location>
</feature>
<reference evidence="2 3" key="1">
    <citation type="submission" date="2015-12" db="EMBL/GenBank/DDBJ databases">
        <title>A stable core within a dynamic pangenome in Sulfolobus acidocaldarius.</title>
        <authorList>
            <person name="Anderson R."/>
            <person name="Kouris A."/>
            <person name="Seward C."/>
            <person name="Campbell K."/>
            <person name="Whitaker R."/>
        </authorList>
    </citation>
    <scope>NUCLEOTIDE SEQUENCE [LARGE SCALE GENOMIC DNA]</scope>
    <source>
        <strain evidence="2 3">NG05B_CO5_07</strain>
    </source>
</reference>
<gene>
    <name evidence="2" type="ORF">ATZ20_01075</name>
</gene>
<dbReference type="Pfam" id="PF01402">
    <property type="entry name" value="RHH_1"/>
    <property type="match status" value="1"/>
</dbReference>
<dbReference type="InterPro" id="IPR002145">
    <property type="entry name" value="CopG"/>
</dbReference>
<accession>A0A0U3GKT0</accession>
<dbReference type="GO" id="GO:0006355">
    <property type="term" value="P:regulation of DNA-templated transcription"/>
    <property type="evidence" value="ECO:0007669"/>
    <property type="project" value="InterPro"/>
</dbReference>
<name>A0A0U3GKT0_9CREN</name>
<evidence type="ECO:0000313" key="2">
    <source>
        <dbReference type="EMBL" id="ALU30869.1"/>
    </source>
</evidence>
<dbReference type="AlphaFoldDB" id="A0A0U3GKT0"/>
<organism evidence="2 3">
    <name type="scientific">Sulfolobus acidocaldarius</name>
    <dbReference type="NCBI Taxonomy" id="2285"/>
    <lineage>
        <taxon>Archaea</taxon>
        <taxon>Thermoproteota</taxon>
        <taxon>Thermoprotei</taxon>
        <taxon>Sulfolobales</taxon>
        <taxon>Sulfolobaceae</taxon>
        <taxon>Sulfolobus</taxon>
    </lineage>
</organism>
<dbReference type="Proteomes" id="UP000060043">
    <property type="component" value="Chromosome"/>
</dbReference>
<protein>
    <recommendedName>
        <fullName evidence="1">Ribbon-helix-helix protein CopG domain-containing protein</fullName>
    </recommendedName>
</protein>
<proteinExistence type="predicted"/>
<dbReference type="RefSeq" id="WP_058692901.1">
    <property type="nucleotide sequence ID" value="NZ_CP013695.1"/>
</dbReference>
<evidence type="ECO:0000313" key="3">
    <source>
        <dbReference type="Proteomes" id="UP000060043"/>
    </source>
</evidence>
<sequence>MKVHLSFKNVKKINENEFEIELDWTVTVSFKIKREILKIIEGIAKRKGKTTSDIIREALNEEINEIRNLGTGRVVSFRIKENKLREIDELARQYKVTRTNIIHSKLAKYLEKEGITIG</sequence>
<evidence type="ECO:0000259" key="1">
    <source>
        <dbReference type="Pfam" id="PF01402"/>
    </source>
</evidence>
<dbReference type="EMBL" id="CP013695">
    <property type="protein sequence ID" value="ALU30869.1"/>
    <property type="molecule type" value="Genomic_DNA"/>
</dbReference>